<evidence type="ECO:0000313" key="2">
    <source>
        <dbReference type="Proteomes" id="UP001314229"/>
    </source>
</evidence>
<gene>
    <name evidence="1" type="ORF">FSCOSCO3_A007679</name>
</gene>
<sequence>MKFHCIEIGKSKSQVAQVNRVSFSDRRLQIKTRDSASYQRTFAFAVDRTPSPTRSLSRRADNRTAAPTIAIGKRRLQPYSSGLNSRCIKLELEKRCPERIRQNRTGAEKRKINFRIL</sequence>
<dbReference type="Proteomes" id="UP001314229">
    <property type="component" value="Unassembled WGS sequence"/>
</dbReference>
<dbReference type="EMBL" id="CAWUFR010000053">
    <property type="protein sequence ID" value="CAK6961865.1"/>
    <property type="molecule type" value="Genomic_DNA"/>
</dbReference>
<organism evidence="1 2">
    <name type="scientific">Scomber scombrus</name>
    <name type="common">Atlantic mackerel</name>
    <name type="synonym">Scomber vernalis</name>
    <dbReference type="NCBI Taxonomy" id="13677"/>
    <lineage>
        <taxon>Eukaryota</taxon>
        <taxon>Metazoa</taxon>
        <taxon>Chordata</taxon>
        <taxon>Craniata</taxon>
        <taxon>Vertebrata</taxon>
        <taxon>Euteleostomi</taxon>
        <taxon>Actinopterygii</taxon>
        <taxon>Neopterygii</taxon>
        <taxon>Teleostei</taxon>
        <taxon>Neoteleostei</taxon>
        <taxon>Acanthomorphata</taxon>
        <taxon>Pelagiaria</taxon>
        <taxon>Scombriformes</taxon>
        <taxon>Scombridae</taxon>
        <taxon>Scomber</taxon>
    </lineage>
</organism>
<evidence type="ECO:0000313" key="1">
    <source>
        <dbReference type="EMBL" id="CAK6961865.1"/>
    </source>
</evidence>
<name>A0AAV1NRT6_SCOSC</name>
<keyword evidence="2" id="KW-1185">Reference proteome</keyword>
<reference evidence="1 2" key="1">
    <citation type="submission" date="2024-01" db="EMBL/GenBank/DDBJ databases">
        <authorList>
            <person name="Alioto T."/>
            <person name="Alioto T."/>
            <person name="Gomez Garrido J."/>
        </authorList>
    </citation>
    <scope>NUCLEOTIDE SEQUENCE [LARGE SCALE GENOMIC DNA]</scope>
</reference>
<accession>A0AAV1NRT6</accession>
<proteinExistence type="predicted"/>
<comment type="caution">
    <text evidence="1">The sequence shown here is derived from an EMBL/GenBank/DDBJ whole genome shotgun (WGS) entry which is preliminary data.</text>
</comment>
<protein>
    <submittedName>
        <fullName evidence="1">Uncharacterized protein</fullName>
    </submittedName>
</protein>
<dbReference type="AlphaFoldDB" id="A0AAV1NRT6"/>